<evidence type="ECO:0000313" key="3">
    <source>
        <dbReference type="Proteomes" id="UP000751190"/>
    </source>
</evidence>
<accession>A0A8J5XU69</accession>
<feature type="chain" id="PRO_5035216386" evidence="1">
    <location>
        <begin position="16"/>
        <end position="171"/>
    </location>
</feature>
<evidence type="ECO:0000313" key="2">
    <source>
        <dbReference type="EMBL" id="KAG8468567.1"/>
    </source>
</evidence>
<protein>
    <submittedName>
        <fullName evidence="2">Uncharacterized protein</fullName>
    </submittedName>
</protein>
<sequence length="171" mass="18079">MRAFLLVQLALGADAVALRRPGAVIRRTLLLRGPRAPALILQSTAAGGRVGGGDDQNAADEQADAAWTEAEAWTVKVGTPSVQALRADLIAQYLRLGKTHEYAVTEVDAFLSDPARSRSWVRAQELQQMPGWGFGRSSRDDGEAPASSSQVPFLIAAFVGGALLKLAADAL</sequence>
<organism evidence="2 3">
    <name type="scientific">Diacronema lutheri</name>
    <name type="common">Unicellular marine alga</name>
    <name type="synonym">Monochrysis lutheri</name>
    <dbReference type="NCBI Taxonomy" id="2081491"/>
    <lineage>
        <taxon>Eukaryota</taxon>
        <taxon>Haptista</taxon>
        <taxon>Haptophyta</taxon>
        <taxon>Pavlovophyceae</taxon>
        <taxon>Pavlovales</taxon>
        <taxon>Pavlovaceae</taxon>
        <taxon>Diacronema</taxon>
    </lineage>
</organism>
<dbReference type="AlphaFoldDB" id="A0A8J5XU69"/>
<reference evidence="2" key="1">
    <citation type="submission" date="2021-05" db="EMBL/GenBank/DDBJ databases">
        <title>The genome of the haptophyte Pavlova lutheri (Diacronema luteri, Pavlovales) - a model for lipid biosynthesis in eukaryotic algae.</title>
        <authorList>
            <person name="Hulatt C.J."/>
            <person name="Posewitz M.C."/>
        </authorList>
    </citation>
    <scope>NUCLEOTIDE SEQUENCE</scope>
    <source>
        <strain evidence="2">NIVA-4/92</strain>
    </source>
</reference>
<gene>
    <name evidence="2" type="ORF">KFE25_013650</name>
</gene>
<feature type="signal peptide" evidence="1">
    <location>
        <begin position="1"/>
        <end position="15"/>
    </location>
</feature>
<proteinExistence type="predicted"/>
<keyword evidence="3" id="KW-1185">Reference proteome</keyword>
<keyword evidence="1" id="KW-0732">Signal</keyword>
<evidence type="ECO:0000256" key="1">
    <source>
        <dbReference type="SAM" id="SignalP"/>
    </source>
</evidence>
<comment type="caution">
    <text evidence="2">The sequence shown here is derived from an EMBL/GenBank/DDBJ whole genome shotgun (WGS) entry which is preliminary data.</text>
</comment>
<dbReference type="OrthoDB" id="10614929at2759"/>
<dbReference type="EMBL" id="JAGTXO010000004">
    <property type="protein sequence ID" value="KAG8468567.1"/>
    <property type="molecule type" value="Genomic_DNA"/>
</dbReference>
<name>A0A8J5XU69_DIALT</name>
<dbReference type="Proteomes" id="UP000751190">
    <property type="component" value="Unassembled WGS sequence"/>
</dbReference>